<evidence type="ECO:0000256" key="10">
    <source>
        <dbReference type="ARBA" id="ARBA00023237"/>
    </source>
</evidence>
<dbReference type="AlphaFoldDB" id="A0AAW9R6R3"/>
<keyword evidence="8 12" id="KW-0798">TonB box</keyword>
<organism evidence="15 16">
    <name type="scientific">Elongatibacter sediminis</name>
    <dbReference type="NCBI Taxonomy" id="3119006"/>
    <lineage>
        <taxon>Bacteria</taxon>
        <taxon>Pseudomonadati</taxon>
        <taxon>Pseudomonadota</taxon>
        <taxon>Gammaproteobacteria</taxon>
        <taxon>Chromatiales</taxon>
        <taxon>Wenzhouxiangellaceae</taxon>
        <taxon>Elongatibacter</taxon>
    </lineage>
</organism>
<reference evidence="15 16" key="1">
    <citation type="submission" date="2024-02" db="EMBL/GenBank/DDBJ databases">
        <title>A novel Wenzhouxiangellaceae bacterium, isolated from coastal sediments.</title>
        <authorList>
            <person name="Du Z.-J."/>
            <person name="Ye Y.-Q."/>
            <person name="Zhang X.-Y."/>
        </authorList>
    </citation>
    <scope>NUCLEOTIDE SEQUENCE [LARGE SCALE GENOMIC DNA]</scope>
    <source>
        <strain evidence="15 16">CH-27</strain>
    </source>
</reference>
<keyword evidence="10 11" id="KW-0998">Cell outer membrane</keyword>
<keyword evidence="3 11" id="KW-1134">Transmembrane beta strand</keyword>
<keyword evidence="15" id="KW-0675">Receptor</keyword>
<evidence type="ECO:0000259" key="13">
    <source>
        <dbReference type="Pfam" id="PF00593"/>
    </source>
</evidence>
<feature type="domain" description="TonB-dependent receptor-like beta-barrel" evidence="13">
    <location>
        <begin position="263"/>
        <end position="823"/>
    </location>
</feature>
<keyword evidence="2 11" id="KW-0813">Transport</keyword>
<dbReference type="GO" id="GO:0009279">
    <property type="term" value="C:cell outer membrane"/>
    <property type="evidence" value="ECO:0007669"/>
    <property type="project" value="UniProtKB-SubCell"/>
</dbReference>
<dbReference type="Pfam" id="PF07715">
    <property type="entry name" value="Plug"/>
    <property type="match status" value="1"/>
</dbReference>
<name>A0AAW9R6R3_9GAMM</name>
<evidence type="ECO:0000313" key="15">
    <source>
        <dbReference type="EMBL" id="MEJ8567854.1"/>
    </source>
</evidence>
<dbReference type="PROSITE" id="PS52016">
    <property type="entry name" value="TONB_DEPENDENT_REC_3"/>
    <property type="match status" value="1"/>
</dbReference>
<evidence type="ECO:0000256" key="2">
    <source>
        <dbReference type="ARBA" id="ARBA00022448"/>
    </source>
</evidence>
<evidence type="ECO:0000259" key="14">
    <source>
        <dbReference type="Pfam" id="PF07715"/>
    </source>
</evidence>
<dbReference type="InterPro" id="IPR039426">
    <property type="entry name" value="TonB-dep_rcpt-like"/>
</dbReference>
<dbReference type="Pfam" id="PF00593">
    <property type="entry name" value="TonB_dep_Rec_b-barrel"/>
    <property type="match status" value="1"/>
</dbReference>
<gene>
    <name evidence="15" type="ORF">V3330_09480</name>
</gene>
<feature type="domain" description="TonB-dependent receptor plug" evidence="14">
    <location>
        <begin position="50"/>
        <end position="155"/>
    </location>
</feature>
<dbReference type="PANTHER" id="PTHR32552:SF81">
    <property type="entry name" value="TONB-DEPENDENT OUTER MEMBRANE RECEPTOR"/>
    <property type="match status" value="1"/>
</dbReference>
<evidence type="ECO:0000256" key="1">
    <source>
        <dbReference type="ARBA" id="ARBA00004571"/>
    </source>
</evidence>
<dbReference type="SUPFAM" id="SSF56935">
    <property type="entry name" value="Porins"/>
    <property type="match status" value="1"/>
</dbReference>
<evidence type="ECO:0000256" key="9">
    <source>
        <dbReference type="ARBA" id="ARBA00023136"/>
    </source>
</evidence>
<evidence type="ECO:0000256" key="4">
    <source>
        <dbReference type="ARBA" id="ARBA00022496"/>
    </source>
</evidence>
<accession>A0AAW9R6R3</accession>
<evidence type="ECO:0000256" key="12">
    <source>
        <dbReference type="RuleBase" id="RU003357"/>
    </source>
</evidence>
<sequence length="859" mass="93857">MQRQILTSSIAIALGAFGLWHGEARAQSGQQAAGAIEEIIVTARRREESLQDVPGTVTALSSETLERAGVQRADDFISLTPGVSMVDAAEVGDTQVNIRGINGARDAENSFAFILDGVLYTNPAAFNREYTNLRQIEVFKGPQGAIYGRNAAAGAIIVTTTTPGNERESNATLSVAGDSTYLAKASFSGPLIEDELYFRLSADWRDSDGYYRNQFQDGAAIVDTYEGWNVHGRLVWEASDTLTIDSKVRVGSVNASSITFNSTFALPVFAAGLNNPQAYQDVNDFDFQFDANIVSDNDQDAFEFSTKIDQQLDGMSLTGWFLYSDIENDLMSDGTSAAFGFYNSDPMCQQTVAELTGYPLLPPQFIGNSPVGVIFDPVNGSFLGAYTPTTCDGIQEQLRNQKDLSVELRLASDTDARLQWMIGAYYLDIDRQVGVSLNRDSGALPIRGLFQPEPGPNSTASLVHDQFDSEVFALFGQLQYDVTDTVELALALRYDNEKRKVSSLVPFDARQSFIDLNFDGVFNDPVNPALSSLINPDGIIPDQSETFSELQPKLSARWDVTESTSIFGSYGVGFKAGGFNNSGSAATVNIFINGFINCGNPLGICFADQLGVTLPVISDEYDKETSDAFELGFNSVVAGGQLRLSGAAYYTEVTDMQFFEFFVGTFGLLRVVSNIDKVEITGLELAADWAPTENWRFYAGANWLDSEIKQSTTRPDTVGNEAPYTPEYTINLAADMNYPITDSLNLIARADARFVGKTWFHTVQEGQRPTIFMPLFELGFGPGAGGLGIAEYDVARRDEFAIVDLRVGIGGDNWSVTGFVTNLTDEHYLEEVIPAPEFGGNFDHPGAERRYGVEFSIRY</sequence>
<dbReference type="InterPro" id="IPR036942">
    <property type="entry name" value="Beta-barrel_TonB_sf"/>
</dbReference>
<evidence type="ECO:0000256" key="8">
    <source>
        <dbReference type="ARBA" id="ARBA00023077"/>
    </source>
</evidence>
<keyword evidence="6" id="KW-0408">Iron</keyword>
<dbReference type="GO" id="GO:0006826">
    <property type="term" value="P:iron ion transport"/>
    <property type="evidence" value="ECO:0007669"/>
    <property type="project" value="UniProtKB-KW"/>
</dbReference>
<keyword evidence="4" id="KW-0410">Iron transport</keyword>
<protein>
    <submittedName>
        <fullName evidence="15">TonB-dependent receptor</fullName>
    </submittedName>
</protein>
<proteinExistence type="inferred from homology"/>
<dbReference type="Proteomes" id="UP001359886">
    <property type="component" value="Unassembled WGS sequence"/>
</dbReference>
<dbReference type="PANTHER" id="PTHR32552">
    <property type="entry name" value="FERRICHROME IRON RECEPTOR-RELATED"/>
    <property type="match status" value="1"/>
</dbReference>
<evidence type="ECO:0000256" key="5">
    <source>
        <dbReference type="ARBA" id="ARBA00022692"/>
    </source>
</evidence>
<keyword evidence="5 11" id="KW-0812">Transmembrane</keyword>
<dbReference type="EMBL" id="JAZHOG010000005">
    <property type="protein sequence ID" value="MEJ8567854.1"/>
    <property type="molecule type" value="Genomic_DNA"/>
</dbReference>
<dbReference type="RefSeq" id="WP_354695175.1">
    <property type="nucleotide sequence ID" value="NZ_JAZHOG010000005.1"/>
</dbReference>
<evidence type="ECO:0000313" key="16">
    <source>
        <dbReference type="Proteomes" id="UP001359886"/>
    </source>
</evidence>
<comment type="similarity">
    <text evidence="11 12">Belongs to the TonB-dependent receptor family.</text>
</comment>
<evidence type="ECO:0000256" key="3">
    <source>
        <dbReference type="ARBA" id="ARBA00022452"/>
    </source>
</evidence>
<evidence type="ECO:0000256" key="6">
    <source>
        <dbReference type="ARBA" id="ARBA00023004"/>
    </source>
</evidence>
<evidence type="ECO:0000256" key="7">
    <source>
        <dbReference type="ARBA" id="ARBA00023065"/>
    </source>
</evidence>
<dbReference type="InterPro" id="IPR012910">
    <property type="entry name" value="Plug_dom"/>
</dbReference>
<evidence type="ECO:0000256" key="11">
    <source>
        <dbReference type="PROSITE-ProRule" id="PRU01360"/>
    </source>
</evidence>
<dbReference type="Gene3D" id="2.40.170.20">
    <property type="entry name" value="TonB-dependent receptor, beta-barrel domain"/>
    <property type="match status" value="2"/>
</dbReference>
<keyword evidence="7" id="KW-0406">Ion transport</keyword>
<comment type="subcellular location">
    <subcellularLocation>
        <location evidence="1 11">Cell outer membrane</location>
        <topology evidence="1 11">Multi-pass membrane protein</topology>
    </subcellularLocation>
</comment>
<keyword evidence="16" id="KW-1185">Reference proteome</keyword>
<keyword evidence="9 11" id="KW-0472">Membrane</keyword>
<dbReference type="InterPro" id="IPR000531">
    <property type="entry name" value="Beta-barrel_TonB"/>
</dbReference>
<comment type="caution">
    <text evidence="15">The sequence shown here is derived from an EMBL/GenBank/DDBJ whole genome shotgun (WGS) entry which is preliminary data.</text>
</comment>